<dbReference type="EMBL" id="JAMSCK010000003">
    <property type="protein sequence ID" value="MCM8569816.1"/>
    <property type="molecule type" value="Genomic_DNA"/>
</dbReference>
<dbReference type="Pfam" id="PF02769">
    <property type="entry name" value="AIRS_C"/>
    <property type="match status" value="1"/>
</dbReference>
<dbReference type="RefSeq" id="WP_252113267.1">
    <property type="nucleotide sequence ID" value="NZ_JAMSCK010000003.1"/>
</dbReference>
<sequence>MSETLGKIDRNLVEDFIKEKSGSQREDVLVGPGFGVDVSLIDIPGNMAMAMTSDPLSLIPTLGLKESAWLSVQLMANDMATTGFAPMFGQFVLNLPASFSKKDFQTYWDHIHHFCEKIGMAITGGHTGFIEGQNSTIAGGGTFTTIAPKDKIKVSKYAQKGDSILVTKSCAISSSAILAMSFPETVKNRAGAETYHRTCETFYDTSSLKEALTVMETSAKNITGMHDVTEGGVLGAIYEMAVASGNGAIVNNEKIPIGHLQKAVCDIFSLDPRYCIGAGSMIISCKPGSDKEIIESLKYQGIQCSKVGEFTDADSGIQLTQKDEISKMKYYETDPYWAAFFKALNAGWK</sequence>
<gene>
    <name evidence="4" type="ORF">NE848_10525</name>
</gene>
<evidence type="ECO:0000313" key="4">
    <source>
        <dbReference type="EMBL" id="MCM8569816.1"/>
    </source>
</evidence>
<evidence type="ECO:0000313" key="5">
    <source>
        <dbReference type="Proteomes" id="UP001155077"/>
    </source>
</evidence>
<dbReference type="Proteomes" id="UP001155077">
    <property type="component" value="Unassembled WGS sequence"/>
</dbReference>
<accession>A0ABT0Z248</accession>
<dbReference type="InterPro" id="IPR010918">
    <property type="entry name" value="PurM-like_C_dom"/>
</dbReference>
<comment type="caution">
    <text evidence="4">The sequence shown here is derived from an EMBL/GenBank/DDBJ whole genome shotgun (WGS) entry which is preliminary data.</text>
</comment>
<evidence type="ECO:0000256" key="1">
    <source>
        <dbReference type="ARBA" id="ARBA00006243"/>
    </source>
</evidence>
<dbReference type="PANTHER" id="PTHR30303:SF4">
    <property type="entry name" value="HYDROGENASE EXPRESSION_FORMATION PROTEIN HYPE"/>
    <property type="match status" value="1"/>
</dbReference>
<protein>
    <submittedName>
        <fullName evidence="4">AIR synthase-related protein</fullName>
    </submittedName>
</protein>
<feature type="domain" description="PurM-like C-terminal" evidence="3">
    <location>
        <begin position="159"/>
        <end position="315"/>
    </location>
</feature>
<dbReference type="InterPro" id="IPR036921">
    <property type="entry name" value="PurM-like_N_sf"/>
</dbReference>
<dbReference type="Gene3D" id="3.30.1330.10">
    <property type="entry name" value="PurM-like, N-terminal domain"/>
    <property type="match status" value="1"/>
</dbReference>
<dbReference type="SUPFAM" id="SSF56042">
    <property type="entry name" value="PurM C-terminal domain-like"/>
    <property type="match status" value="1"/>
</dbReference>
<dbReference type="PIRSF" id="PIRSF005644">
    <property type="entry name" value="Hdrgns_mtr_HypE"/>
    <property type="match status" value="1"/>
</dbReference>
<proteinExistence type="inferred from homology"/>
<comment type="similarity">
    <text evidence="1">Belongs to the HypE family.</text>
</comment>
<dbReference type="InterPro" id="IPR036676">
    <property type="entry name" value="PurM-like_C_sf"/>
</dbReference>
<evidence type="ECO:0000259" key="2">
    <source>
        <dbReference type="Pfam" id="PF00586"/>
    </source>
</evidence>
<dbReference type="PANTHER" id="PTHR30303">
    <property type="entry name" value="HYDROGENASE ISOENZYMES FORMATION PROTEIN HYPE"/>
    <property type="match status" value="1"/>
</dbReference>
<feature type="domain" description="PurM-like N-terminal" evidence="2">
    <location>
        <begin position="37"/>
        <end position="139"/>
    </location>
</feature>
<reference evidence="4" key="1">
    <citation type="submission" date="2022-06" db="EMBL/GenBank/DDBJ databases">
        <title>Gramella sediminis sp. nov., isolated from deep-sea sediment of the Indian Ocean.</title>
        <authorList>
            <person name="Yang L."/>
        </authorList>
    </citation>
    <scope>NUCLEOTIDE SEQUENCE</scope>
    <source>
        <strain evidence="4">HMD3159</strain>
    </source>
</reference>
<dbReference type="InterPro" id="IPR011854">
    <property type="entry name" value="HypE"/>
</dbReference>
<dbReference type="InterPro" id="IPR016188">
    <property type="entry name" value="PurM-like_N"/>
</dbReference>
<dbReference type="SUPFAM" id="SSF55326">
    <property type="entry name" value="PurM N-terminal domain-like"/>
    <property type="match status" value="1"/>
</dbReference>
<name>A0ABT0Z248_9FLAO</name>
<organism evidence="4 5">
    <name type="scientific">Gramella jeungdoensis</name>
    <dbReference type="NCBI Taxonomy" id="708091"/>
    <lineage>
        <taxon>Bacteria</taxon>
        <taxon>Pseudomonadati</taxon>
        <taxon>Bacteroidota</taxon>
        <taxon>Flavobacteriia</taxon>
        <taxon>Flavobacteriales</taxon>
        <taxon>Flavobacteriaceae</taxon>
        <taxon>Christiangramia</taxon>
    </lineage>
</organism>
<dbReference type="Pfam" id="PF00586">
    <property type="entry name" value="AIRS"/>
    <property type="match status" value="1"/>
</dbReference>
<evidence type="ECO:0000259" key="3">
    <source>
        <dbReference type="Pfam" id="PF02769"/>
    </source>
</evidence>
<keyword evidence="5" id="KW-1185">Reference proteome</keyword>
<dbReference type="Gene3D" id="3.90.650.10">
    <property type="entry name" value="PurM-like C-terminal domain"/>
    <property type="match status" value="1"/>
</dbReference>